<reference evidence="1 2" key="1">
    <citation type="submission" date="2018-08" db="EMBL/GenBank/DDBJ databases">
        <title>A genome reference for cultivated species of the human gut microbiota.</title>
        <authorList>
            <person name="Zou Y."/>
            <person name="Xue W."/>
            <person name="Luo G."/>
        </authorList>
    </citation>
    <scope>NUCLEOTIDE SEQUENCE [LARGE SCALE GENOMIC DNA]</scope>
    <source>
        <strain evidence="1 2">TF08-14</strain>
    </source>
</reference>
<sequence>MFCDCYVVFRQARRKHRRTDGTRYTGVELQPVMAFEDAAEARRFKDSVEEETGLPAPVARVRMWRRSHG</sequence>
<proteinExistence type="predicted"/>
<protein>
    <submittedName>
        <fullName evidence="1">Uncharacterized protein</fullName>
    </submittedName>
</protein>
<evidence type="ECO:0000313" key="2">
    <source>
        <dbReference type="Proteomes" id="UP000260943"/>
    </source>
</evidence>
<dbReference type="Proteomes" id="UP000260943">
    <property type="component" value="Unassembled WGS sequence"/>
</dbReference>
<dbReference type="EMBL" id="QSRJ01000018">
    <property type="protein sequence ID" value="RGL07286.1"/>
    <property type="molecule type" value="Genomic_DNA"/>
</dbReference>
<organism evidence="1 2">
    <name type="scientific">Collinsella tanakaei</name>
    <dbReference type="NCBI Taxonomy" id="626935"/>
    <lineage>
        <taxon>Bacteria</taxon>
        <taxon>Bacillati</taxon>
        <taxon>Actinomycetota</taxon>
        <taxon>Coriobacteriia</taxon>
        <taxon>Coriobacteriales</taxon>
        <taxon>Coriobacteriaceae</taxon>
        <taxon>Collinsella</taxon>
    </lineage>
</organism>
<evidence type="ECO:0000313" key="1">
    <source>
        <dbReference type="EMBL" id="RGL07286.1"/>
    </source>
</evidence>
<dbReference type="AlphaFoldDB" id="A0A3E4QND0"/>
<gene>
    <name evidence="1" type="ORF">DXC81_10750</name>
</gene>
<comment type="caution">
    <text evidence="1">The sequence shown here is derived from an EMBL/GenBank/DDBJ whole genome shotgun (WGS) entry which is preliminary data.</text>
</comment>
<name>A0A3E4QND0_9ACTN</name>
<dbReference type="RefSeq" id="WP_117680390.1">
    <property type="nucleotide sequence ID" value="NZ_QSRJ01000018.1"/>
</dbReference>
<accession>A0A3E4QND0</accession>